<name>A0A2R5G0A8_9STRA</name>
<evidence type="ECO:0000256" key="1">
    <source>
        <dbReference type="SAM" id="MobiDB-lite"/>
    </source>
</evidence>
<feature type="compositionally biased region" description="Polar residues" evidence="1">
    <location>
        <begin position="760"/>
        <end position="771"/>
    </location>
</feature>
<feature type="compositionally biased region" description="Basic and acidic residues" evidence="1">
    <location>
        <begin position="830"/>
        <end position="843"/>
    </location>
</feature>
<comment type="caution">
    <text evidence="2">The sequence shown here is derived from an EMBL/GenBank/DDBJ whole genome shotgun (WGS) entry which is preliminary data.</text>
</comment>
<feature type="compositionally biased region" description="Basic and acidic residues" evidence="1">
    <location>
        <begin position="892"/>
        <end position="901"/>
    </location>
</feature>
<feature type="compositionally biased region" description="Gly residues" evidence="1">
    <location>
        <begin position="242"/>
        <end position="253"/>
    </location>
</feature>
<dbReference type="InParanoid" id="A0A2R5G0A8"/>
<feature type="compositionally biased region" description="Polar residues" evidence="1">
    <location>
        <begin position="468"/>
        <end position="486"/>
    </location>
</feature>
<reference evidence="2 3" key="1">
    <citation type="submission" date="2017-12" db="EMBL/GenBank/DDBJ databases">
        <title>Sequencing, de novo assembly and annotation of complete genome of a new Thraustochytrid species, strain FCC1311.</title>
        <authorList>
            <person name="Sedici K."/>
            <person name="Godart F."/>
            <person name="Aiese Cigliano R."/>
            <person name="Sanseverino W."/>
            <person name="Barakat M."/>
            <person name="Ortet P."/>
            <person name="Marechal E."/>
            <person name="Cagnac O."/>
            <person name="Amato A."/>
        </authorList>
    </citation>
    <scope>NUCLEOTIDE SEQUENCE [LARGE SCALE GENOMIC DNA]</scope>
</reference>
<feature type="region of interest" description="Disordered" evidence="1">
    <location>
        <begin position="315"/>
        <end position="384"/>
    </location>
</feature>
<dbReference type="EMBL" id="BEYU01000006">
    <property type="protein sequence ID" value="GBG24457.1"/>
    <property type="molecule type" value="Genomic_DNA"/>
</dbReference>
<feature type="region of interest" description="Disordered" evidence="1">
    <location>
        <begin position="755"/>
        <end position="949"/>
    </location>
</feature>
<feature type="region of interest" description="Disordered" evidence="1">
    <location>
        <begin position="451"/>
        <end position="491"/>
    </location>
</feature>
<accession>A0A2R5G0A8</accession>
<feature type="compositionally biased region" description="Polar residues" evidence="1">
    <location>
        <begin position="162"/>
        <end position="172"/>
    </location>
</feature>
<feature type="compositionally biased region" description="Polar residues" evidence="1">
    <location>
        <begin position="316"/>
        <end position="327"/>
    </location>
</feature>
<feature type="compositionally biased region" description="Basic and acidic residues" evidence="1">
    <location>
        <begin position="189"/>
        <end position="207"/>
    </location>
</feature>
<evidence type="ECO:0000313" key="2">
    <source>
        <dbReference type="EMBL" id="GBG24457.1"/>
    </source>
</evidence>
<keyword evidence="3" id="KW-1185">Reference proteome</keyword>
<protein>
    <submittedName>
        <fullName evidence="2">Uncharacterized protein</fullName>
    </submittedName>
</protein>
<organism evidence="2 3">
    <name type="scientific">Hondaea fermentalgiana</name>
    <dbReference type="NCBI Taxonomy" id="2315210"/>
    <lineage>
        <taxon>Eukaryota</taxon>
        <taxon>Sar</taxon>
        <taxon>Stramenopiles</taxon>
        <taxon>Bigyra</taxon>
        <taxon>Labyrinthulomycetes</taxon>
        <taxon>Thraustochytrida</taxon>
        <taxon>Thraustochytriidae</taxon>
        <taxon>Hondaea</taxon>
    </lineage>
</organism>
<proteinExistence type="predicted"/>
<feature type="compositionally biased region" description="Basic residues" evidence="1">
    <location>
        <begin position="920"/>
        <end position="945"/>
    </location>
</feature>
<dbReference type="AlphaFoldDB" id="A0A2R5G0A8"/>
<feature type="compositionally biased region" description="Acidic residues" evidence="1">
    <location>
        <begin position="330"/>
        <end position="346"/>
    </location>
</feature>
<feature type="compositionally biased region" description="Acidic residues" evidence="1">
    <location>
        <begin position="851"/>
        <end position="875"/>
    </location>
</feature>
<dbReference type="Proteomes" id="UP000241890">
    <property type="component" value="Unassembled WGS sequence"/>
</dbReference>
<feature type="region of interest" description="Disordered" evidence="1">
    <location>
        <begin position="140"/>
        <end position="265"/>
    </location>
</feature>
<gene>
    <name evidence="2" type="ORF">FCC1311_006752</name>
</gene>
<dbReference type="OrthoDB" id="197011at2759"/>
<sequence length="1064" mass="118455">MREVAAEHEQLLKSQQPPTLTRQLTIQNNMLPRNGLLRQKRGGSDTNEAKLVRPGVQAELVLNNPIALAQGYVAQYKSSEVRRDRISRRMSDFRQIAKTRLDMNLRKQDSFMSQPGGRLISAGSRRNFEVPEREEVATQHQRLQNVTRGMREYNRKRAMRASQDSQRDNSNPVGAFLSLARQQGHHTRHDTVRRFLDKKDREEERNRGSPPATAISERSKGRPVTGLPHRSGSDNPPTPKGGKSGQNAGGFGSWRGEAPPRGDDDEAFRTIEFVPPAMSTRLFYGSQVAIEASDGSFLTASGPKGELTWMAHPKSLQASDTGASGNGNDAPDEEDDDEDDFDEEDEPSAHRKSRGGKRPSSAASKRGDPQSQSEGKSESHSKPQVVFTKNKYAMLFTLVNLHDPSYVGPVNAGDDVWLCIHAGAGQFSWKDGSIIGTRVSSGAMIDTVPVDRTQTHTGTSGKAGKSDPGTTSVGNAENRNGTQQASESDEEPIGSVLPILTYIPSLPGQAVHAEKSIDELFRDASNFERVQRMNRSATHLGQWRFGVASNQRLSYAQQVERLPIESDMHIYLEQDLAFLCTADLQDGGNNKTKARELAQADANSKEGSDPVKTMNSCLRKLPKKPLSGQYCVNRAGVFRVRVVQTKLDLRQGTAGAGHAKGENLLMRARVQLKHSELGRHGRHRYLPGLKSGKKFTKQLRRMRQRSELECDEAFLAAIEDVEPESKQQKYFYEMYQRSPLPSPTNADALEEALSPKRATDNLSLPGKTNRQIPRIGNGGPYHESAASRCGEDGDINSNGQKHDDDDGDDDDGDNGDDDDDDDDNDGDGDTCSHFRSDGDESHFEGASGGGDDLETDEESDDKGEDSDEESDENENDLDRQSDPDTSSDEEVSDRAAGFDKTKGHRGRRASGDSSSLVLRGKSRKDKSVRLRAQRHQRRSRMRRRSSARDFLDEIKDPKLRDFILARNSEPYKKRLEEYGGVVPWFDTVHNLRLQDFKLARDLAIGRRADNRGEGMTLLNRSGPGAMELKRQQREIARWMGTAIYRRLLEEDQRIKEFALHESKE</sequence>
<feature type="compositionally biased region" description="Acidic residues" evidence="1">
    <location>
        <begin position="805"/>
        <end position="828"/>
    </location>
</feature>
<evidence type="ECO:0000313" key="3">
    <source>
        <dbReference type="Proteomes" id="UP000241890"/>
    </source>
</evidence>